<dbReference type="InterPro" id="IPR023210">
    <property type="entry name" value="NADP_OxRdtase_dom"/>
</dbReference>
<dbReference type="RefSeq" id="WP_092611757.1">
    <property type="nucleotide sequence ID" value="NZ_FMYF01000008.1"/>
</dbReference>
<evidence type="ECO:0000256" key="1">
    <source>
        <dbReference type="SAM" id="MobiDB-lite"/>
    </source>
</evidence>
<dbReference type="PROSITE" id="PS00062">
    <property type="entry name" value="ALDOKETO_REDUCTASE_2"/>
    <property type="match status" value="1"/>
</dbReference>
<feature type="domain" description="NADP-dependent oxidoreductase" evidence="2">
    <location>
        <begin position="15"/>
        <end position="311"/>
    </location>
</feature>
<dbReference type="STRING" id="1577474.GA0111570_108123"/>
<dbReference type="Pfam" id="PF00248">
    <property type="entry name" value="Aldo_ket_red"/>
    <property type="match status" value="1"/>
</dbReference>
<name>A0A1G6HC42_9ACTN</name>
<evidence type="ECO:0000313" key="4">
    <source>
        <dbReference type="Proteomes" id="UP000199086"/>
    </source>
</evidence>
<accession>A0A1G6HC42</accession>
<protein>
    <submittedName>
        <fullName evidence="3">Predicted oxidoreductase</fullName>
    </submittedName>
</protein>
<dbReference type="AlphaFoldDB" id="A0A1G6HC42"/>
<dbReference type="Gene3D" id="3.20.20.100">
    <property type="entry name" value="NADP-dependent oxidoreductase domain"/>
    <property type="match status" value="1"/>
</dbReference>
<evidence type="ECO:0000313" key="3">
    <source>
        <dbReference type="EMBL" id="SDB91830.1"/>
    </source>
</evidence>
<dbReference type="InterPro" id="IPR050523">
    <property type="entry name" value="AKR_Detox_Biosynth"/>
</dbReference>
<dbReference type="InterPro" id="IPR018170">
    <property type="entry name" value="Aldo/ket_reductase_CS"/>
</dbReference>
<feature type="region of interest" description="Disordered" evidence="1">
    <location>
        <begin position="310"/>
        <end position="332"/>
    </location>
</feature>
<dbReference type="GO" id="GO:0016491">
    <property type="term" value="F:oxidoreductase activity"/>
    <property type="evidence" value="ECO:0007669"/>
    <property type="project" value="InterPro"/>
</dbReference>
<dbReference type="InterPro" id="IPR036812">
    <property type="entry name" value="NAD(P)_OxRdtase_dom_sf"/>
</dbReference>
<dbReference type="PANTHER" id="PTHR43364:SF18">
    <property type="entry name" value="OXIDOREDUCTASE"/>
    <property type="match status" value="1"/>
</dbReference>
<keyword evidence="4" id="KW-1185">Reference proteome</keyword>
<evidence type="ECO:0000259" key="2">
    <source>
        <dbReference type="Pfam" id="PF00248"/>
    </source>
</evidence>
<dbReference type="OrthoDB" id="3664926at2"/>
<sequence>MEQRRVGSTGLQVSRLGLGTLTWGRDTAPQAAYELLATFVDAGGTLVDTAAAYGAGDAEQILGALMAHEFDREDLVIASKAGFVVRDGERRVDTSARAMLADLDASLERLGTDWIDLWQVHAWGQAPIEETLAAMDTAVTSGRVRYLGLSNFVGWQTAAAATWQRAVTTRTPLASAQVEYSLMTRRAEVEILPAVRAAGLGFFPWSPLGRGVLTGKYRRGTPKDSRAAAEHFAWFVEPYLQPRSRGIVDAVARAADGLGMKPLEVALLWVRDAPGVTAPLLGARSPEQLEECLAVEEMDLPDEIAAALDDVSGGPLASRDGAGRPIEPPMHG</sequence>
<organism evidence="3 4">
    <name type="scientific">Raineyella antarctica</name>
    <dbReference type="NCBI Taxonomy" id="1577474"/>
    <lineage>
        <taxon>Bacteria</taxon>
        <taxon>Bacillati</taxon>
        <taxon>Actinomycetota</taxon>
        <taxon>Actinomycetes</taxon>
        <taxon>Propionibacteriales</taxon>
        <taxon>Propionibacteriaceae</taxon>
        <taxon>Raineyella</taxon>
    </lineage>
</organism>
<gene>
    <name evidence="3" type="ORF">GA0111570_108123</name>
</gene>
<dbReference type="PANTHER" id="PTHR43364">
    <property type="entry name" value="NADH-SPECIFIC METHYLGLYOXAL REDUCTASE-RELATED"/>
    <property type="match status" value="1"/>
</dbReference>
<dbReference type="SUPFAM" id="SSF51430">
    <property type="entry name" value="NAD(P)-linked oxidoreductase"/>
    <property type="match status" value="1"/>
</dbReference>
<dbReference type="GO" id="GO:0005829">
    <property type="term" value="C:cytosol"/>
    <property type="evidence" value="ECO:0007669"/>
    <property type="project" value="TreeGrafter"/>
</dbReference>
<proteinExistence type="predicted"/>
<dbReference type="Proteomes" id="UP000199086">
    <property type="component" value="Unassembled WGS sequence"/>
</dbReference>
<dbReference type="EMBL" id="FMYF01000008">
    <property type="protein sequence ID" value="SDB91830.1"/>
    <property type="molecule type" value="Genomic_DNA"/>
</dbReference>
<reference evidence="3 4" key="1">
    <citation type="submission" date="2016-06" db="EMBL/GenBank/DDBJ databases">
        <authorList>
            <person name="Olsen C.W."/>
            <person name="Carey S."/>
            <person name="Hinshaw L."/>
            <person name="Karasin A.I."/>
        </authorList>
    </citation>
    <scope>NUCLEOTIDE SEQUENCE [LARGE SCALE GENOMIC DNA]</scope>
    <source>
        <strain evidence="3 4">LZ-22</strain>
    </source>
</reference>